<dbReference type="InterPro" id="IPR002575">
    <property type="entry name" value="Aminoglycoside_PTrfase"/>
</dbReference>
<dbReference type="Gene3D" id="3.30.200.20">
    <property type="entry name" value="Phosphorylase Kinase, domain 1"/>
    <property type="match status" value="1"/>
</dbReference>
<organism evidence="2 3">
    <name type="scientific">Polaribacter pectinis</name>
    <dbReference type="NCBI Taxonomy" id="2738844"/>
    <lineage>
        <taxon>Bacteria</taxon>
        <taxon>Pseudomonadati</taxon>
        <taxon>Bacteroidota</taxon>
        <taxon>Flavobacteriia</taxon>
        <taxon>Flavobacteriales</taxon>
        <taxon>Flavobacteriaceae</taxon>
    </lineage>
</organism>
<dbReference type="InterPro" id="IPR041726">
    <property type="entry name" value="ACAD10_11_N"/>
</dbReference>
<dbReference type="KEGG" id="ppec:H9W90_10640"/>
<gene>
    <name evidence="2" type="ORF">H9W90_10640</name>
</gene>
<dbReference type="Pfam" id="PF01636">
    <property type="entry name" value="APH"/>
    <property type="match status" value="1"/>
</dbReference>
<name>A0A7G9L7Q4_9FLAO</name>
<evidence type="ECO:0000313" key="3">
    <source>
        <dbReference type="Proteomes" id="UP000515808"/>
    </source>
</evidence>
<keyword evidence="3" id="KW-1185">Reference proteome</keyword>
<dbReference type="PANTHER" id="PTHR47829">
    <property type="entry name" value="HYDROLASE, PUTATIVE (AFU_ORTHOLOGUE AFUA_1G12880)-RELATED"/>
    <property type="match status" value="1"/>
</dbReference>
<dbReference type="InterPro" id="IPR011009">
    <property type="entry name" value="Kinase-like_dom_sf"/>
</dbReference>
<keyword evidence="2" id="KW-0808">Transferase</keyword>
<dbReference type="EMBL" id="CP060695">
    <property type="protein sequence ID" value="QNM84653.1"/>
    <property type="molecule type" value="Genomic_DNA"/>
</dbReference>
<dbReference type="SUPFAM" id="SSF56112">
    <property type="entry name" value="Protein kinase-like (PK-like)"/>
    <property type="match status" value="1"/>
</dbReference>
<dbReference type="InterPro" id="IPR052898">
    <property type="entry name" value="ACAD10-like"/>
</dbReference>
<dbReference type="CDD" id="cd05154">
    <property type="entry name" value="ACAD10_11_N-like"/>
    <property type="match status" value="1"/>
</dbReference>
<sequence>MSNQKVREGEALNEVLLKKYLQENNIIESVESELFVEQFTHGFSNLTYLLKIENKEFVLRKPPKGAIKRGHDMSREFKVQSGVNKAFSKVPKMFTFSDDETILGSDFYIMEKIEGIILNYKEAKKRNITPSGYKTIANSWLDTLVELHAVDYKAIGLADLGKPEGYVERQVSNWGKQYLKAKTDEYPEAQMVMNWMQENQPKVYEHCLIHNDFKYDNVVFKDDSWQEVAAVLDWEMATLGDPLMDLGTSLGYWTVATDHDFVKQGIPSPTIFKGNPIRSEIAEMYAEKSGRTIDNLVFYYAFGLFKIAVIAQQIYYRYSKGWTTDSRFANLNKAAELCCKLALKAIKTKSID</sequence>
<dbReference type="PANTHER" id="PTHR47829:SF1">
    <property type="entry name" value="HAD FAMILY PHOSPHATASE"/>
    <property type="match status" value="1"/>
</dbReference>
<evidence type="ECO:0000313" key="2">
    <source>
        <dbReference type="EMBL" id="QNM84653.1"/>
    </source>
</evidence>
<reference evidence="2 3" key="1">
    <citation type="submission" date="2020-08" db="EMBL/GenBank/DDBJ databases">
        <title>Polaribacter sp. L12M9 isolated from gut of the Korean scallop.</title>
        <authorList>
            <person name="Jeong Y.S."/>
        </authorList>
    </citation>
    <scope>NUCLEOTIDE SEQUENCE [LARGE SCALE GENOMIC DNA]</scope>
    <source>
        <strain evidence="2 3">L12M9</strain>
    </source>
</reference>
<protein>
    <submittedName>
        <fullName evidence="2">Phosphotransferase family protein</fullName>
    </submittedName>
</protein>
<proteinExistence type="predicted"/>
<dbReference type="AlphaFoldDB" id="A0A7G9L7Q4"/>
<dbReference type="GO" id="GO:0016740">
    <property type="term" value="F:transferase activity"/>
    <property type="evidence" value="ECO:0007669"/>
    <property type="project" value="UniProtKB-KW"/>
</dbReference>
<accession>A0A7G9L7Q4</accession>
<dbReference type="Proteomes" id="UP000515808">
    <property type="component" value="Chromosome"/>
</dbReference>
<dbReference type="RefSeq" id="WP_187481577.1">
    <property type="nucleotide sequence ID" value="NZ_CP060695.1"/>
</dbReference>
<dbReference type="Gene3D" id="3.90.1200.10">
    <property type="match status" value="1"/>
</dbReference>
<feature type="domain" description="Aminoglycoside phosphotransferase" evidence="1">
    <location>
        <begin position="37"/>
        <end position="263"/>
    </location>
</feature>
<evidence type="ECO:0000259" key="1">
    <source>
        <dbReference type="Pfam" id="PF01636"/>
    </source>
</evidence>